<accession>A0ABM1YA54</accession>
<evidence type="ECO:0000259" key="3">
    <source>
        <dbReference type="PROSITE" id="PS50158"/>
    </source>
</evidence>
<dbReference type="PROSITE" id="PS50158">
    <property type="entry name" value="ZF_CCHC"/>
    <property type="match status" value="1"/>
</dbReference>
<dbReference type="InterPro" id="IPR001878">
    <property type="entry name" value="Znf_CCHC"/>
</dbReference>
<feature type="region of interest" description="Disordered" evidence="2">
    <location>
        <begin position="286"/>
        <end position="343"/>
    </location>
</feature>
<reference evidence="5" key="1">
    <citation type="journal article" date="2015" name="Proc. Natl. Acad. Sci. U.S.A.">
        <title>Genome sequence of the Asian Tiger mosquito, Aedes albopictus, reveals insights into its biology, genetics, and evolution.</title>
        <authorList>
            <person name="Chen X.G."/>
            <person name="Jiang X."/>
            <person name="Gu J."/>
            <person name="Xu M."/>
            <person name="Wu Y."/>
            <person name="Deng Y."/>
            <person name="Zhang C."/>
            <person name="Bonizzoni M."/>
            <person name="Dermauw W."/>
            <person name="Vontas J."/>
            <person name="Armbruster P."/>
            <person name="Huang X."/>
            <person name="Yang Y."/>
            <person name="Zhang H."/>
            <person name="He W."/>
            <person name="Peng H."/>
            <person name="Liu Y."/>
            <person name="Wu K."/>
            <person name="Chen J."/>
            <person name="Lirakis M."/>
            <person name="Topalis P."/>
            <person name="Van Leeuwen T."/>
            <person name="Hall A.B."/>
            <person name="Jiang X."/>
            <person name="Thorpe C."/>
            <person name="Mueller R.L."/>
            <person name="Sun C."/>
            <person name="Waterhouse R.M."/>
            <person name="Yan G."/>
            <person name="Tu Z.J."/>
            <person name="Fang X."/>
            <person name="James A.A."/>
        </authorList>
    </citation>
    <scope>NUCLEOTIDE SEQUENCE [LARGE SCALE GENOMIC DNA]</scope>
    <source>
        <strain evidence="5">Foshan</strain>
    </source>
</reference>
<dbReference type="EnsemblMetazoa" id="AALFPA23_007240.R9591">
    <property type="protein sequence ID" value="AALFPA23_007240.P9591"/>
    <property type="gene ID" value="AALFPA23_007240"/>
</dbReference>
<protein>
    <recommendedName>
        <fullName evidence="3">CCHC-type domain-containing protein</fullName>
    </recommendedName>
</protein>
<dbReference type="GeneID" id="115254827"/>
<dbReference type="SUPFAM" id="SSF57756">
    <property type="entry name" value="Retrovirus zinc finger-like domains"/>
    <property type="match status" value="1"/>
</dbReference>
<evidence type="ECO:0000313" key="5">
    <source>
        <dbReference type="Proteomes" id="UP000069940"/>
    </source>
</evidence>
<dbReference type="InterPro" id="IPR036875">
    <property type="entry name" value="Znf_CCHC_sf"/>
</dbReference>
<feature type="domain" description="CCHC-type" evidence="3">
    <location>
        <begin position="272"/>
        <end position="285"/>
    </location>
</feature>
<keyword evidence="1" id="KW-0863">Zinc-finger</keyword>
<reference evidence="4" key="2">
    <citation type="submission" date="2025-05" db="UniProtKB">
        <authorList>
            <consortium name="EnsemblMetazoa"/>
        </authorList>
    </citation>
    <scope>IDENTIFICATION</scope>
    <source>
        <strain evidence="4">Foshan</strain>
    </source>
</reference>
<organism evidence="4 5">
    <name type="scientific">Aedes albopictus</name>
    <name type="common">Asian tiger mosquito</name>
    <name type="synonym">Stegomyia albopicta</name>
    <dbReference type="NCBI Taxonomy" id="7160"/>
    <lineage>
        <taxon>Eukaryota</taxon>
        <taxon>Metazoa</taxon>
        <taxon>Ecdysozoa</taxon>
        <taxon>Arthropoda</taxon>
        <taxon>Hexapoda</taxon>
        <taxon>Insecta</taxon>
        <taxon>Pterygota</taxon>
        <taxon>Neoptera</taxon>
        <taxon>Endopterygota</taxon>
        <taxon>Diptera</taxon>
        <taxon>Nematocera</taxon>
        <taxon>Culicoidea</taxon>
        <taxon>Culicidae</taxon>
        <taxon>Culicinae</taxon>
        <taxon>Aedini</taxon>
        <taxon>Aedes</taxon>
        <taxon>Stegomyia</taxon>
    </lineage>
</organism>
<keyword evidence="1" id="KW-0479">Metal-binding</keyword>
<feature type="compositionally biased region" description="Basic and acidic residues" evidence="2">
    <location>
        <begin position="297"/>
        <end position="314"/>
    </location>
</feature>
<evidence type="ECO:0000313" key="4">
    <source>
        <dbReference type="EnsemblMetazoa" id="AALFPA23_007240.P9591"/>
    </source>
</evidence>
<feature type="compositionally biased region" description="Basic and acidic residues" evidence="2">
    <location>
        <begin position="325"/>
        <end position="343"/>
    </location>
</feature>
<evidence type="ECO:0000256" key="2">
    <source>
        <dbReference type="SAM" id="MobiDB-lite"/>
    </source>
</evidence>
<dbReference type="Proteomes" id="UP000069940">
    <property type="component" value="Unassembled WGS sequence"/>
</dbReference>
<dbReference type="Gene3D" id="4.10.60.10">
    <property type="entry name" value="Zinc finger, CCHC-type"/>
    <property type="match status" value="1"/>
</dbReference>
<feature type="compositionally biased region" description="Polar residues" evidence="2">
    <location>
        <begin position="315"/>
        <end position="324"/>
    </location>
</feature>
<feature type="compositionally biased region" description="Basic residues" evidence="2">
    <location>
        <begin position="286"/>
        <end position="296"/>
    </location>
</feature>
<sequence>MMNDDGRFGMSLGAFNDKVDAQDLRREWEEWHRAFELILQMRKIESQPEKLVTMLTIGGRGLQRIFYNLRPVADEIIPEPVKVPLMPPEVPEYDNAVKRLEKFFVGKRNERVELEVFRSLKQSSEESFNNFVLRLRAQAARCEFSDREETELLQQITMGARDEKVRDKGLENVMSLDEVITYAMNREILLKQREKQKPFCSEAELHSVSSYRPRERNRSPRRNTGSYQRSERQPMGRRARPGDGRFRTECHRCGSLRHSGDSRECSAREASCNNCGQRGHYARKCGNRRTQRGNRPSRREVKREDRRGLERHGFTETNSVNASESLEHDGPRRSATDSIAKVE</sequence>
<keyword evidence="1" id="KW-0862">Zinc</keyword>
<evidence type="ECO:0000256" key="1">
    <source>
        <dbReference type="PROSITE-ProRule" id="PRU00047"/>
    </source>
</evidence>
<dbReference type="PANTHER" id="PTHR33198">
    <property type="entry name" value="ANK_REP_REGION DOMAIN-CONTAINING PROTEIN-RELATED"/>
    <property type="match status" value="1"/>
</dbReference>
<feature type="compositionally biased region" description="Basic and acidic residues" evidence="2">
    <location>
        <begin position="229"/>
        <end position="249"/>
    </location>
</feature>
<feature type="region of interest" description="Disordered" evidence="2">
    <location>
        <begin position="202"/>
        <end position="249"/>
    </location>
</feature>
<dbReference type="RefSeq" id="XP_062715402.1">
    <property type="nucleotide sequence ID" value="XM_062859418.1"/>
</dbReference>
<name>A0ABM1YA54_AEDAL</name>
<dbReference type="SMART" id="SM00343">
    <property type="entry name" value="ZnF_C2HC"/>
    <property type="match status" value="2"/>
</dbReference>
<keyword evidence="5" id="KW-1185">Reference proteome</keyword>
<proteinExistence type="predicted"/>